<dbReference type="AlphaFoldDB" id="A0A6J8A830"/>
<accession>A0A6J8A830</accession>
<sequence length="178" mass="20414">MSSITTSARKYKQSQMKVKRASQPPPPSYQELLSDNNSTFGAFCFTEDDRMVVEESVLPEQSNWLIHCLRIFDLKTYQSKQIKLSDRHGINMNTGSICIYDATLALLASNTDIRGVKVIDKKLQRICRTIYPRGSNSLGKIYKIKWLSCKDGKLFLWQSLSMGNVYVPLTLTVRFYLK</sequence>
<evidence type="ECO:0000313" key="3">
    <source>
        <dbReference type="Proteomes" id="UP000507470"/>
    </source>
</evidence>
<keyword evidence="3" id="KW-1185">Reference proteome</keyword>
<feature type="region of interest" description="Disordered" evidence="1">
    <location>
        <begin position="1"/>
        <end position="31"/>
    </location>
</feature>
<proteinExistence type="predicted"/>
<gene>
    <name evidence="2" type="ORF">MCOR_5135</name>
</gene>
<evidence type="ECO:0000313" key="2">
    <source>
        <dbReference type="EMBL" id="CAC5363871.1"/>
    </source>
</evidence>
<name>A0A6J8A830_MYTCO</name>
<dbReference type="EMBL" id="CACVKT020000926">
    <property type="protein sequence ID" value="CAC5363871.1"/>
    <property type="molecule type" value="Genomic_DNA"/>
</dbReference>
<protein>
    <submittedName>
        <fullName evidence="2">Uncharacterized protein</fullName>
    </submittedName>
</protein>
<reference evidence="2 3" key="1">
    <citation type="submission" date="2020-06" db="EMBL/GenBank/DDBJ databases">
        <authorList>
            <person name="Li R."/>
            <person name="Bekaert M."/>
        </authorList>
    </citation>
    <scope>NUCLEOTIDE SEQUENCE [LARGE SCALE GENOMIC DNA]</scope>
    <source>
        <strain evidence="3">wild</strain>
    </source>
</reference>
<organism evidence="2 3">
    <name type="scientific">Mytilus coruscus</name>
    <name type="common">Sea mussel</name>
    <dbReference type="NCBI Taxonomy" id="42192"/>
    <lineage>
        <taxon>Eukaryota</taxon>
        <taxon>Metazoa</taxon>
        <taxon>Spiralia</taxon>
        <taxon>Lophotrochozoa</taxon>
        <taxon>Mollusca</taxon>
        <taxon>Bivalvia</taxon>
        <taxon>Autobranchia</taxon>
        <taxon>Pteriomorphia</taxon>
        <taxon>Mytilida</taxon>
        <taxon>Mytiloidea</taxon>
        <taxon>Mytilidae</taxon>
        <taxon>Mytilinae</taxon>
        <taxon>Mytilus</taxon>
    </lineage>
</organism>
<dbReference type="Proteomes" id="UP000507470">
    <property type="component" value="Unassembled WGS sequence"/>
</dbReference>
<evidence type="ECO:0000256" key="1">
    <source>
        <dbReference type="SAM" id="MobiDB-lite"/>
    </source>
</evidence>
<dbReference type="OrthoDB" id="10495416at2759"/>
<feature type="compositionally biased region" description="Basic residues" evidence="1">
    <location>
        <begin position="9"/>
        <end position="20"/>
    </location>
</feature>